<dbReference type="InterPro" id="IPR011692">
    <property type="entry name" value="Stress_up-reg_Nod19"/>
</dbReference>
<dbReference type="EMBL" id="AYRZ02000004">
    <property type="protein sequence ID" value="PHT84435.1"/>
    <property type="molecule type" value="Genomic_DNA"/>
</dbReference>
<evidence type="ECO:0000313" key="2">
    <source>
        <dbReference type="Proteomes" id="UP000222542"/>
    </source>
</evidence>
<proteinExistence type="predicted"/>
<comment type="caution">
    <text evidence="1">The sequence shown here is derived from an EMBL/GenBank/DDBJ whole genome shotgun (WGS) entry which is preliminary data.</text>
</comment>
<dbReference type="PANTHER" id="PTHR33390">
    <property type="entry name" value="STRESS UP-REGULATED NOD 19 PROTEIN"/>
    <property type="match status" value="1"/>
</dbReference>
<organism evidence="1 2">
    <name type="scientific">Capsicum annuum</name>
    <name type="common">Capsicum pepper</name>
    <dbReference type="NCBI Taxonomy" id="4072"/>
    <lineage>
        <taxon>Eukaryota</taxon>
        <taxon>Viridiplantae</taxon>
        <taxon>Streptophyta</taxon>
        <taxon>Embryophyta</taxon>
        <taxon>Tracheophyta</taxon>
        <taxon>Spermatophyta</taxon>
        <taxon>Magnoliopsida</taxon>
        <taxon>eudicotyledons</taxon>
        <taxon>Gunneridae</taxon>
        <taxon>Pentapetalae</taxon>
        <taxon>asterids</taxon>
        <taxon>lamiids</taxon>
        <taxon>Solanales</taxon>
        <taxon>Solanaceae</taxon>
        <taxon>Solanoideae</taxon>
        <taxon>Capsiceae</taxon>
        <taxon>Capsicum</taxon>
    </lineage>
</organism>
<dbReference type="PANTHER" id="PTHR33390:SF9">
    <property type="entry name" value="STRESS UP-REGULATED NOD 19 PROTEIN"/>
    <property type="match status" value="1"/>
</dbReference>
<dbReference type="Pfam" id="PF07712">
    <property type="entry name" value="SURNod19"/>
    <property type="match status" value="1"/>
</dbReference>
<keyword evidence="2" id="KW-1185">Reference proteome</keyword>
<evidence type="ECO:0008006" key="3">
    <source>
        <dbReference type="Google" id="ProtNLM"/>
    </source>
</evidence>
<reference evidence="1 2" key="2">
    <citation type="journal article" date="2017" name="Genome Biol.">
        <title>New reference genome sequences of hot pepper reveal the massive evolution of plant disease-resistance genes by retroduplication.</title>
        <authorList>
            <person name="Kim S."/>
            <person name="Park J."/>
            <person name="Yeom S.I."/>
            <person name="Kim Y.M."/>
            <person name="Seo E."/>
            <person name="Kim K.T."/>
            <person name="Kim M.S."/>
            <person name="Lee J.M."/>
            <person name="Cheong K."/>
            <person name="Shin H.S."/>
            <person name="Kim S.B."/>
            <person name="Han K."/>
            <person name="Lee J."/>
            <person name="Park M."/>
            <person name="Lee H.A."/>
            <person name="Lee H.Y."/>
            <person name="Lee Y."/>
            <person name="Oh S."/>
            <person name="Lee J.H."/>
            <person name="Choi E."/>
            <person name="Choi E."/>
            <person name="Lee S.E."/>
            <person name="Jeon J."/>
            <person name="Kim H."/>
            <person name="Choi G."/>
            <person name="Song H."/>
            <person name="Lee J."/>
            <person name="Lee S.C."/>
            <person name="Kwon J.K."/>
            <person name="Lee H.Y."/>
            <person name="Koo N."/>
            <person name="Hong Y."/>
            <person name="Kim R.W."/>
            <person name="Kang W.H."/>
            <person name="Huh J.H."/>
            <person name="Kang B.C."/>
            <person name="Yang T.J."/>
            <person name="Lee Y.H."/>
            <person name="Bennetzen J.L."/>
            <person name="Choi D."/>
        </authorList>
    </citation>
    <scope>NUCLEOTIDE SEQUENCE [LARGE SCALE GENOMIC DNA]</scope>
    <source>
        <strain evidence="2">cv. CM334</strain>
    </source>
</reference>
<dbReference type="OMA" id="WIVERFY"/>
<gene>
    <name evidence="1" type="ORF">T459_12878</name>
</gene>
<dbReference type="AlphaFoldDB" id="A0A2G2ZR49"/>
<dbReference type="STRING" id="4072.A0A2G2ZR49"/>
<sequence length="377" mass="42181">MKSAVFHSPNFVLTPGLVSNKFYYNIDFPKGHIAVKDFYAEVVDEAGHSVPLHEVYLHHWIVVRYNQRKSNLSDMVVHGNSGMCDGLFVQHFGLGSETRKTATYTPDPYAIVVGDPADVPEGYQERWLINLHAIDTRGVEDRFGCIECRCHLYNITKDENGRDIKPDYFGGLSCCPDKSRCRLRRGFRGPKRTFYLRYTVKYVDWDATSIVPVRVYIFDVTDGWKKPVNPTAVAKHPCQLEYEVEPCSANENVRGCTHVRHLSVPFPNGGDVIYGVAHQHRGAIRSALYGEDGRVLCSSKPIYGKGKSPGNEAGYVVGMSTCYPKPGSVSIRDGEMVTLIVNYSNAKRHSGVMGVFYILVAESLPKPNFVLNSFDGV</sequence>
<protein>
    <recommendedName>
        <fullName evidence="3">Stress up-regulated Nod 19 protein</fullName>
    </recommendedName>
</protein>
<dbReference type="Proteomes" id="UP000222542">
    <property type="component" value="Unassembled WGS sequence"/>
</dbReference>
<name>A0A2G2ZR49_CAPAN</name>
<dbReference type="Gramene" id="PHT84435">
    <property type="protein sequence ID" value="PHT84435"/>
    <property type="gene ID" value="T459_12878"/>
</dbReference>
<reference evidence="1 2" key="1">
    <citation type="journal article" date="2014" name="Nat. Genet.">
        <title>Genome sequence of the hot pepper provides insights into the evolution of pungency in Capsicum species.</title>
        <authorList>
            <person name="Kim S."/>
            <person name="Park M."/>
            <person name="Yeom S.I."/>
            <person name="Kim Y.M."/>
            <person name="Lee J.M."/>
            <person name="Lee H.A."/>
            <person name="Seo E."/>
            <person name="Choi J."/>
            <person name="Cheong K."/>
            <person name="Kim K.T."/>
            <person name="Jung K."/>
            <person name="Lee G.W."/>
            <person name="Oh S.K."/>
            <person name="Bae C."/>
            <person name="Kim S.B."/>
            <person name="Lee H.Y."/>
            <person name="Kim S.Y."/>
            <person name="Kim M.S."/>
            <person name="Kang B.C."/>
            <person name="Jo Y.D."/>
            <person name="Yang H.B."/>
            <person name="Jeong H.J."/>
            <person name="Kang W.H."/>
            <person name="Kwon J.K."/>
            <person name="Shin C."/>
            <person name="Lim J.Y."/>
            <person name="Park J.H."/>
            <person name="Huh J.H."/>
            <person name="Kim J.S."/>
            <person name="Kim B.D."/>
            <person name="Cohen O."/>
            <person name="Paran I."/>
            <person name="Suh M.C."/>
            <person name="Lee S.B."/>
            <person name="Kim Y.K."/>
            <person name="Shin Y."/>
            <person name="Noh S.J."/>
            <person name="Park J."/>
            <person name="Seo Y.S."/>
            <person name="Kwon S.Y."/>
            <person name="Kim H.A."/>
            <person name="Park J.M."/>
            <person name="Kim H.J."/>
            <person name="Choi S.B."/>
            <person name="Bosland P.W."/>
            <person name="Reeves G."/>
            <person name="Jo S.H."/>
            <person name="Lee B.W."/>
            <person name="Cho H.T."/>
            <person name="Choi H.S."/>
            <person name="Lee M.S."/>
            <person name="Yu Y."/>
            <person name="Do Choi Y."/>
            <person name="Park B.S."/>
            <person name="van Deynze A."/>
            <person name="Ashrafi H."/>
            <person name="Hill T."/>
            <person name="Kim W.T."/>
            <person name="Pai H.S."/>
            <person name="Ahn H.K."/>
            <person name="Yeam I."/>
            <person name="Giovannoni J.J."/>
            <person name="Rose J.K."/>
            <person name="Sorensen I."/>
            <person name="Lee S.J."/>
            <person name="Kim R.W."/>
            <person name="Choi I.Y."/>
            <person name="Choi B.S."/>
            <person name="Lim J.S."/>
            <person name="Lee Y.H."/>
            <person name="Choi D."/>
        </authorList>
    </citation>
    <scope>NUCLEOTIDE SEQUENCE [LARGE SCALE GENOMIC DNA]</scope>
    <source>
        <strain evidence="2">cv. CM334</strain>
    </source>
</reference>
<evidence type="ECO:0000313" key="1">
    <source>
        <dbReference type="EMBL" id="PHT84435.1"/>
    </source>
</evidence>
<accession>A0A2G2ZR49</accession>